<dbReference type="eggNOG" id="ENOG502ZCKE">
    <property type="taxonomic scope" value="Bacteria"/>
</dbReference>
<evidence type="ECO:0000313" key="2">
    <source>
        <dbReference type="EMBL" id="EOR94065.1"/>
    </source>
</evidence>
<dbReference type="EMBL" id="AQPN01000099">
    <property type="protein sequence ID" value="EOR94065.1"/>
    <property type="molecule type" value="Genomic_DNA"/>
</dbReference>
<keyword evidence="1" id="KW-0732">Signal</keyword>
<gene>
    <name evidence="2" type="ORF">ADIARSV_2781</name>
</gene>
<organism evidence="2 3">
    <name type="scientific">Arcticibacter svalbardensis MN12-7</name>
    <dbReference type="NCBI Taxonomy" id="1150600"/>
    <lineage>
        <taxon>Bacteria</taxon>
        <taxon>Pseudomonadati</taxon>
        <taxon>Bacteroidota</taxon>
        <taxon>Sphingobacteriia</taxon>
        <taxon>Sphingobacteriales</taxon>
        <taxon>Sphingobacteriaceae</taxon>
        <taxon>Arcticibacter</taxon>
    </lineage>
</organism>
<evidence type="ECO:0000256" key="1">
    <source>
        <dbReference type="SAM" id="SignalP"/>
    </source>
</evidence>
<name>R9GR94_9SPHI</name>
<feature type="signal peptide" evidence="1">
    <location>
        <begin position="1"/>
        <end position="29"/>
    </location>
</feature>
<dbReference type="Proteomes" id="UP000014174">
    <property type="component" value="Unassembled WGS sequence"/>
</dbReference>
<dbReference type="STRING" id="1150600.ADIARSV_2781"/>
<evidence type="ECO:0008006" key="4">
    <source>
        <dbReference type="Google" id="ProtNLM"/>
    </source>
</evidence>
<dbReference type="OrthoDB" id="787262at2"/>
<proteinExistence type="predicted"/>
<sequence length="314" mass="36606">MYAHSLVKSSSFCLFIILLTALFSCNQQSGGAKKQRPSFKSILGLQFIEVRREFNTGLSFNDQGFQQEPDWKLYFLSEDSVMIYNPIKKVYFHYPVYHDHDSVFNIAREWLRLKEINRDSLTFQLLSVEEKKVSRQLSNVTMKFYSYTYLKEHIKQDPQKLQQPSSADSLFIRSKVMRANRNPFNPDSCFAARNPVKFTSINKNMQVNKVPIETNTYNLVNSSPSDAYLFPEYSITIHKAYKKFFYTFSVLVDQNGKMRINKFITSPEFETSRKKVLQGIVDVYLSHYLTVIPGSTLNIFHPSEITLHVRGMVQ</sequence>
<feature type="chain" id="PRO_5004481931" description="Lipoprotein" evidence="1">
    <location>
        <begin position="30"/>
        <end position="314"/>
    </location>
</feature>
<accession>R9GR94</accession>
<dbReference type="AlphaFoldDB" id="R9GR94"/>
<evidence type="ECO:0000313" key="3">
    <source>
        <dbReference type="Proteomes" id="UP000014174"/>
    </source>
</evidence>
<protein>
    <recommendedName>
        <fullName evidence="4">Lipoprotein</fullName>
    </recommendedName>
</protein>
<reference evidence="2 3" key="1">
    <citation type="journal article" date="2013" name="Genome Announc.">
        <title>Draft Genome Sequence of Arcticibacter svalbardensis Strain MN12-7T, a Member of the Family Sphingobacteriaceae Isolated from an Arctic Soil Sample.</title>
        <authorList>
            <person name="Shivaji S."/>
            <person name="Ara S."/>
            <person name="Prasad S."/>
            <person name="Manasa B.P."/>
            <person name="Begum Z."/>
            <person name="Singh A."/>
            <person name="Kumar Pinnaka A."/>
        </authorList>
    </citation>
    <scope>NUCLEOTIDE SEQUENCE [LARGE SCALE GENOMIC DNA]</scope>
    <source>
        <strain evidence="2 3">MN12-7</strain>
    </source>
</reference>
<keyword evidence="3" id="KW-1185">Reference proteome</keyword>
<comment type="caution">
    <text evidence="2">The sequence shown here is derived from an EMBL/GenBank/DDBJ whole genome shotgun (WGS) entry which is preliminary data.</text>
</comment>